<evidence type="ECO:0000256" key="1">
    <source>
        <dbReference type="ARBA" id="ARBA00004123"/>
    </source>
</evidence>
<sequence length="924" mass="93489">MSSMNTTKFDNLVIASRRAAENAQLSSETVSGQGHQPGSAQARPNGVAVAGLAHGAAIQAQHAQSQGSGKQLGNALAKQGLPVKKKPAKRKRDDGAPKRPRGRPRKYPLPPDFLGSMTAPQHKAQQQRPEAPPGAAAAAAAAVSPTAAGKSQLAMASAALAASQASTVLHNAQPARPPAAPEQNGASLPGMSLYDAWSRSQAANTLGSPSKQAALYTLLHQQQQAAQQQQQQQPTDQQQEQIDLSAMVPHGFMALMAEYAQTALTGMAQEGILPNAGLPLPALMQEELSSLAAPCQATSAPMSCAPEPLPPFLQPGSTGQPIVPGLPGQTTRSPSRRKPQKSPARLQQALLGSHASPTRLQQALSQSTPALWPAWGAASPMGRSQAQRKNAATPHRVVSGAAAPVATSSLPASAAGAESRQPAGAPPDAVPAVPEGILEQPGAAMPAAQQAAAGTPKEQPIGHESHQAAAAALDAAVHPDPSQFALDDDPSPDGEEPVVESIDYPGLRASQVQRRMKLLTELAKSEKEVGPVSTSSVPNYHVSQTSLRRHRRGSEAEPQVHTGAAAVPPTAQQPQVTGPTEISDAATASYPGQPELERSGGKASGKAQAKRKAKGAADKRTQSNTHNTRPSAGAAAAAVTRNAHSEPKAPAPGGHTSGNSDADARAAAARPRAAPQQANAAAVVGPPSTGAMASAHVQTSQAQPSLILAAMGADMTPGALAAALLGAAQPPAAPSSAHAAPASAARQTGAPAAGLPAPARAGAAAFAEAEAGSQAGGAGKAAVPSEAGVADAPQPLSGVLRQSQQGLQNASGIATAQPAALPEAQQGSAASGAMKEELNNTLLACLAEEARSAHAAQEAIEFCRAAGALRCLQTACAAACISQSEASLPFACDRSWPRRLSYWEACPPGALCIARMVLQQVGRS</sequence>
<accession>A0AAV1I108</accession>
<dbReference type="AlphaFoldDB" id="A0AAV1I108"/>
<feature type="compositionally biased region" description="Low complexity" evidence="3">
    <location>
        <begin position="60"/>
        <end position="71"/>
    </location>
</feature>
<feature type="compositionally biased region" description="Acidic residues" evidence="3">
    <location>
        <begin position="486"/>
        <end position="498"/>
    </location>
</feature>
<protein>
    <submittedName>
        <fullName evidence="4">Uncharacterized protein</fullName>
    </submittedName>
</protein>
<gene>
    <name evidence="4" type="ORF">CVIRNUC_002758</name>
</gene>
<keyword evidence="2" id="KW-0539">Nucleus</keyword>
<feature type="compositionally biased region" description="Low complexity" evidence="3">
    <location>
        <begin position="657"/>
        <end position="685"/>
    </location>
</feature>
<feature type="compositionally biased region" description="Polar residues" evidence="3">
    <location>
        <begin position="23"/>
        <end position="39"/>
    </location>
</feature>
<name>A0AAV1I108_9CHLO</name>
<reference evidence="4 5" key="1">
    <citation type="submission" date="2023-10" db="EMBL/GenBank/DDBJ databases">
        <authorList>
            <person name="Maclean D."/>
            <person name="Macfadyen A."/>
        </authorList>
    </citation>
    <scope>NUCLEOTIDE SEQUENCE [LARGE SCALE GENOMIC DNA]</scope>
</reference>
<proteinExistence type="predicted"/>
<feature type="region of interest" description="Disordered" evidence="3">
    <location>
        <begin position="409"/>
        <end position="506"/>
    </location>
</feature>
<dbReference type="GO" id="GO:0005634">
    <property type="term" value="C:nucleus"/>
    <property type="evidence" value="ECO:0007669"/>
    <property type="project" value="UniProtKB-SubCell"/>
</dbReference>
<evidence type="ECO:0000313" key="5">
    <source>
        <dbReference type="Proteomes" id="UP001314263"/>
    </source>
</evidence>
<evidence type="ECO:0000313" key="4">
    <source>
        <dbReference type="EMBL" id="CAK0760278.1"/>
    </source>
</evidence>
<dbReference type="InterPro" id="IPR000637">
    <property type="entry name" value="HMGI/Y_DNA-bd_CS"/>
</dbReference>
<feature type="region of interest" description="Disordered" evidence="3">
    <location>
        <begin position="60"/>
        <end position="138"/>
    </location>
</feature>
<feature type="compositionally biased region" description="Low complexity" evidence="3">
    <location>
        <begin position="124"/>
        <end position="138"/>
    </location>
</feature>
<dbReference type="Proteomes" id="UP001314263">
    <property type="component" value="Unassembled WGS sequence"/>
</dbReference>
<dbReference type="PROSITE" id="PS00354">
    <property type="entry name" value="HMGI_Y"/>
    <property type="match status" value="1"/>
</dbReference>
<feature type="region of interest" description="Disordered" evidence="3">
    <location>
        <begin position="20"/>
        <end position="47"/>
    </location>
</feature>
<feature type="region of interest" description="Disordered" evidence="3">
    <location>
        <begin position="375"/>
        <end position="396"/>
    </location>
</feature>
<organism evidence="4 5">
    <name type="scientific">Coccomyxa viridis</name>
    <dbReference type="NCBI Taxonomy" id="1274662"/>
    <lineage>
        <taxon>Eukaryota</taxon>
        <taxon>Viridiplantae</taxon>
        <taxon>Chlorophyta</taxon>
        <taxon>core chlorophytes</taxon>
        <taxon>Trebouxiophyceae</taxon>
        <taxon>Trebouxiophyceae incertae sedis</taxon>
        <taxon>Coccomyxaceae</taxon>
        <taxon>Coccomyxa</taxon>
    </lineage>
</organism>
<feature type="region of interest" description="Disordered" evidence="3">
    <location>
        <begin position="524"/>
        <end position="687"/>
    </location>
</feature>
<comment type="caution">
    <text evidence="4">The sequence shown here is derived from an EMBL/GenBank/DDBJ whole genome shotgun (WGS) entry which is preliminary data.</text>
</comment>
<feature type="compositionally biased region" description="Polar residues" evidence="3">
    <location>
        <begin position="532"/>
        <end position="546"/>
    </location>
</feature>
<evidence type="ECO:0000256" key="2">
    <source>
        <dbReference type="ARBA" id="ARBA00023242"/>
    </source>
</evidence>
<feature type="region of interest" description="Disordered" evidence="3">
    <location>
        <begin position="298"/>
        <end position="346"/>
    </location>
</feature>
<feature type="compositionally biased region" description="Low complexity" evidence="3">
    <location>
        <begin position="562"/>
        <end position="580"/>
    </location>
</feature>
<comment type="subcellular location">
    <subcellularLocation>
        <location evidence="1">Nucleus</location>
    </subcellularLocation>
</comment>
<feature type="compositionally biased region" description="Low complexity" evidence="3">
    <location>
        <begin position="430"/>
        <end position="454"/>
    </location>
</feature>
<feature type="region of interest" description="Disordered" evidence="3">
    <location>
        <begin position="731"/>
        <end position="756"/>
    </location>
</feature>
<evidence type="ECO:0000256" key="3">
    <source>
        <dbReference type="SAM" id="MobiDB-lite"/>
    </source>
</evidence>
<dbReference type="EMBL" id="CAUYUE010000004">
    <property type="protein sequence ID" value="CAK0760278.1"/>
    <property type="molecule type" value="Genomic_DNA"/>
</dbReference>
<dbReference type="GO" id="GO:0006355">
    <property type="term" value="P:regulation of DNA-templated transcription"/>
    <property type="evidence" value="ECO:0007669"/>
    <property type="project" value="InterPro"/>
</dbReference>
<keyword evidence="5" id="KW-1185">Reference proteome</keyword>